<dbReference type="KEGG" id="kor:AWR26_14315"/>
<dbReference type="EMBL" id="CP014007">
    <property type="protein sequence ID" value="ANI83271.1"/>
    <property type="molecule type" value="Genomic_DNA"/>
</dbReference>
<accession>A0AA94H1V5</accession>
<proteinExistence type="predicted"/>
<organism evidence="2 4">
    <name type="scientific">Kosakonia oryzae</name>
    <dbReference type="NCBI Taxonomy" id="497725"/>
    <lineage>
        <taxon>Bacteria</taxon>
        <taxon>Pseudomonadati</taxon>
        <taxon>Pseudomonadota</taxon>
        <taxon>Gammaproteobacteria</taxon>
        <taxon>Enterobacterales</taxon>
        <taxon>Enterobacteriaceae</taxon>
        <taxon>Kosakonia</taxon>
    </lineage>
</organism>
<reference evidence="1 3" key="2">
    <citation type="submission" date="2021-03" db="EMBL/GenBank/DDBJ databases">
        <authorList>
            <person name="Li Y."/>
            <person name="Li S."/>
            <person name="Chen M."/>
            <person name="Peng G."/>
            <person name="Tan Z."/>
            <person name="An Q."/>
        </authorList>
    </citation>
    <scope>NUCLEOTIDE SEQUENCE [LARGE SCALE GENOMIC DNA]</scope>
    <source>
        <strain evidence="1 3">Ola 51</strain>
    </source>
</reference>
<dbReference type="Proteomes" id="UP000078227">
    <property type="component" value="Chromosome"/>
</dbReference>
<gene>
    <name evidence="1" type="ORF">AWR26_14315</name>
    <name evidence="2" type="ORF">SAMN05216286_1392</name>
</gene>
<dbReference type="RefSeq" id="WP_064566876.1">
    <property type="nucleotide sequence ID" value="NZ_CP014007.2"/>
</dbReference>
<evidence type="ECO:0000313" key="1">
    <source>
        <dbReference type="EMBL" id="ANI83271.1"/>
    </source>
</evidence>
<evidence type="ECO:0000313" key="3">
    <source>
        <dbReference type="Proteomes" id="UP000078227"/>
    </source>
</evidence>
<sequence>MRKNHERHYVHFICNGLTGFVEVEPEGAMWVNYAGDRRVYVALQGRLRNVVDHVLAQHNLFSGRVK</sequence>
<name>A0AA94H1V5_9ENTR</name>
<dbReference type="EMBL" id="FOKO01000002">
    <property type="protein sequence ID" value="SFC04126.1"/>
    <property type="molecule type" value="Genomic_DNA"/>
</dbReference>
<dbReference type="Proteomes" id="UP000182314">
    <property type="component" value="Unassembled WGS sequence"/>
</dbReference>
<reference evidence="2 4" key="1">
    <citation type="submission" date="2016-10" db="EMBL/GenBank/DDBJ databases">
        <authorList>
            <person name="Varghese N."/>
            <person name="Submissions S."/>
        </authorList>
    </citation>
    <scope>NUCLEOTIDE SEQUENCE [LARGE SCALE GENOMIC DNA]</scope>
    <source>
        <strain evidence="2 4">CGMCC 1.7012</strain>
    </source>
</reference>
<evidence type="ECO:0000313" key="4">
    <source>
        <dbReference type="Proteomes" id="UP000182314"/>
    </source>
</evidence>
<dbReference type="AlphaFoldDB" id="A0AA94H1V5"/>
<protein>
    <submittedName>
        <fullName evidence="2">Uncharacterized protein</fullName>
    </submittedName>
</protein>
<keyword evidence="3" id="KW-1185">Reference proteome</keyword>
<evidence type="ECO:0000313" key="2">
    <source>
        <dbReference type="EMBL" id="SFC04126.1"/>
    </source>
</evidence>